<name>A0A553EBB5_9FLAO</name>
<evidence type="ECO:0000313" key="1">
    <source>
        <dbReference type="EMBL" id="TRX42336.1"/>
    </source>
</evidence>
<dbReference type="Proteomes" id="UP000316371">
    <property type="component" value="Unassembled WGS sequence"/>
</dbReference>
<keyword evidence="2" id="KW-1185">Reference proteome</keyword>
<comment type="caution">
    <text evidence="1">The sequence shown here is derived from an EMBL/GenBank/DDBJ whole genome shotgun (WGS) entry which is preliminary data.</text>
</comment>
<reference evidence="1 2" key="1">
    <citation type="submission" date="2019-07" db="EMBL/GenBank/DDBJ databases">
        <title>Novel species of Flavobacterium.</title>
        <authorList>
            <person name="Liu Q."/>
            <person name="Xin Y.-H."/>
        </authorList>
    </citation>
    <scope>NUCLEOTIDE SEQUENCE [LARGE SCALE GENOMIC DNA]</scope>
    <source>
        <strain evidence="1 2">LB1R34</strain>
    </source>
</reference>
<evidence type="ECO:0000313" key="2">
    <source>
        <dbReference type="Proteomes" id="UP000316371"/>
    </source>
</evidence>
<sequence length="88" mass="10803">MVQQQPYVTLNNLYGLKNNFVDKWLFFLIPNPKKFITKKIYHVRHLRSYKCDTKKIWFLKPIAQQQPYVTLDNLYGLKNDFVDKWLFF</sequence>
<dbReference type="EMBL" id="VJZT01000002">
    <property type="protein sequence ID" value="TRX42336.1"/>
    <property type="molecule type" value="Genomic_DNA"/>
</dbReference>
<gene>
    <name evidence="1" type="ORF">FNW21_03500</name>
</gene>
<proteinExistence type="predicted"/>
<organism evidence="1 2">
    <name type="scientific">Flavobacterium restrictum</name>
    <dbReference type="NCBI Taxonomy" id="2594428"/>
    <lineage>
        <taxon>Bacteria</taxon>
        <taxon>Pseudomonadati</taxon>
        <taxon>Bacteroidota</taxon>
        <taxon>Flavobacteriia</taxon>
        <taxon>Flavobacteriales</taxon>
        <taxon>Flavobacteriaceae</taxon>
        <taxon>Flavobacterium</taxon>
    </lineage>
</organism>
<dbReference type="RefSeq" id="WP_144255342.1">
    <property type="nucleotide sequence ID" value="NZ_VJZT01000002.1"/>
</dbReference>
<protein>
    <submittedName>
        <fullName evidence="1">Uncharacterized protein</fullName>
    </submittedName>
</protein>
<dbReference type="AlphaFoldDB" id="A0A553EBB5"/>
<accession>A0A553EBB5</accession>